<dbReference type="SUPFAM" id="SSF51344">
    <property type="entry name" value="Epsilon subunit of F1F0-ATP synthase N-terminal domain"/>
    <property type="match status" value="1"/>
</dbReference>
<keyword evidence="12" id="KW-1185">Reference proteome</keyword>
<sequence length="211" mass="22725">MLSRLPGALRQSLPSLRAFATSHTALADASIASSTKEFTDEFAKVAPPNFNPPSYPSDFFEKEERKEETQGVPSKVTLNFYMPHDSHLKSEEVDMILVPAVTGDFGVMPGHVPTIAQLRPGVVTVHKEMDKDVSKYFVSSGFAFVHADSTTDVCAVEAVKLDELDPEAVRGGLQEYTAKLASVQAKGDDYEIAAAQIGVEVYSALNSAVGS</sequence>
<feature type="domain" description="ATP synthase F1 complex delta/epsilon subunit N-terminal" evidence="10">
    <location>
        <begin position="88"/>
        <end position="151"/>
    </location>
</feature>
<keyword evidence="3" id="KW-0813">Transport</keyword>
<gene>
    <name evidence="11" type="ORF">WJX74_008752</name>
</gene>
<dbReference type="GO" id="GO:0045259">
    <property type="term" value="C:proton-transporting ATP synthase complex"/>
    <property type="evidence" value="ECO:0007669"/>
    <property type="project" value="InterPro"/>
</dbReference>
<dbReference type="AlphaFoldDB" id="A0AAW1QH14"/>
<comment type="caution">
    <text evidence="11">The sequence shown here is derived from an EMBL/GenBank/DDBJ whole genome shotgun (WGS) entry which is preliminary data.</text>
</comment>
<evidence type="ECO:0000313" key="11">
    <source>
        <dbReference type="EMBL" id="KAK9820740.1"/>
    </source>
</evidence>
<evidence type="ECO:0000259" key="10">
    <source>
        <dbReference type="Pfam" id="PF02823"/>
    </source>
</evidence>
<evidence type="ECO:0000256" key="1">
    <source>
        <dbReference type="ARBA" id="ARBA00004273"/>
    </source>
</evidence>
<keyword evidence="8" id="KW-0496">Mitochondrion</keyword>
<dbReference type="InterPro" id="IPR001469">
    <property type="entry name" value="ATP_synth_F1_dsu/esu"/>
</dbReference>
<evidence type="ECO:0000256" key="3">
    <source>
        <dbReference type="ARBA" id="ARBA00022448"/>
    </source>
</evidence>
<evidence type="ECO:0000256" key="4">
    <source>
        <dbReference type="ARBA" id="ARBA00022781"/>
    </source>
</evidence>
<keyword evidence="9" id="KW-0472">Membrane</keyword>
<dbReference type="GO" id="GO:0046933">
    <property type="term" value="F:proton-transporting ATP synthase activity, rotational mechanism"/>
    <property type="evidence" value="ECO:0007669"/>
    <property type="project" value="InterPro"/>
</dbReference>
<accession>A0AAW1QH14</accession>
<evidence type="ECO:0000256" key="6">
    <source>
        <dbReference type="ARBA" id="ARBA00022946"/>
    </source>
</evidence>
<keyword evidence="7" id="KW-0406">Ion transport</keyword>
<keyword evidence="6" id="KW-0809">Transit peptide</keyword>
<dbReference type="CDD" id="cd12152">
    <property type="entry name" value="F1-ATPase_delta"/>
    <property type="match status" value="1"/>
</dbReference>
<keyword evidence="4" id="KW-0375">Hydrogen ion transport</keyword>
<evidence type="ECO:0000256" key="7">
    <source>
        <dbReference type="ARBA" id="ARBA00023065"/>
    </source>
</evidence>
<dbReference type="HAMAP" id="MF_00530">
    <property type="entry name" value="ATP_synth_epsil_bac"/>
    <property type="match status" value="1"/>
</dbReference>
<comment type="subcellular location">
    <subcellularLocation>
        <location evidence="1">Mitochondrion inner membrane</location>
    </subcellularLocation>
</comment>
<name>A0AAW1QH14_9CHLO</name>
<protein>
    <recommendedName>
        <fullName evidence="10">ATP synthase F1 complex delta/epsilon subunit N-terminal domain-containing protein</fullName>
    </recommendedName>
</protein>
<dbReference type="InterPro" id="IPR020546">
    <property type="entry name" value="ATP_synth_F1_dsu/esu_N"/>
</dbReference>
<dbReference type="PANTHER" id="PTHR13822">
    <property type="entry name" value="ATP SYNTHASE DELTA/EPSILON CHAIN"/>
    <property type="match status" value="1"/>
</dbReference>
<dbReference type="Gene3D" id="2.60.15.10">
    <property type="entry name" value="F0F1 ATP synthase delta/epsilon subunit, N-terminal"/>
    <property type="match status" value="1"/>
</dbReference>
<dbReference type="Pfam" id="PF02823">
    <property type="entry name" value="ATP-synt_DE_N"/>
    <property type="match status" value="1"/>
</dbReference>
<comment type="similarity">
    <text evidence="2">Belongs to the ATPase epsilon chain family.</text>
</comment>
<dbReference type="Proteomes" id="UP001438707">
    <property type="component" value="Unassembled WGS sequence"/>
</dbReference>
<dbReference type="InterPro" id="IPR036771">
    <property type="entry name" value="ATPsynth_dsu/esu_N"/>
</dbReference>
<dbReference type="PANTHER" id="PTHR13822:SF7">
    <property type="entry name" value="ATP SYNTHASE SUBUNIT DELTA, MITOCHONDRIAL"/>
    <property type="match status" value="1"/>
</dbReference>
<dbReference type="EMBL" id="JALJOS010000044">
    <property type="protein sequence ID" value="KAK9820740.1"/>
    <property type="molecule type" value="Genomic_DNA"/>
</dbReference>
<evidence type="ECO:0000256" key="5">
    <source>
        <dbReference type="ARBA" id="ARBA00022792"/>
    </source>
</evidence>
<evidence type="ECO:0000313" key="12">
    <source>
        <dbReference type="Proteomes" id="UP001438707"/>
    </source>
</evidence>
<keyword evidence="5" id="KW-0999">Mitochondrion inner membrane</keyword>
<organism evidence="11 12">
    <name type="scientific">Apatococcus lobatus</name>
    <dbReference type="NCBI Taxonomy" id="904363"/>
    <lineage>
        <taxon>Eukaryota</taxon>
        <taxon>Viridiplantae</taxon>
        <taxon>Chlorophyta</taxon>
        <taxon>core chlorophytes</taxon>
        <taxon>Trebouxiophyceae</taxon>
        <taxon>Chlorellales</taxon>
        <taxon>Chlorellaceae</taxon>
        <taxon>Apatococcus</taxon>
    </lineage>
</organism>
<evidence type="ECO:0000256" key="9">
    <source>
        <dbReference type="ARBA" id="ARBA00023136"/>
    </source>
</evidence>
<evidence type="ECO:0000256" key="8">
    <source>
        <dbReference type="ARBA" id="ARBA00023128"/>
    </source>
</evidence>
<proteinExistence type="inferred from homology"/>
<dbReference type="GO" id="GO:0005743">
    <property type="term" value="C:mitochondrial inner membrane"/>
    <property type="evidence" value="ECO:0007669"/>
    <property type="project" value="UniProtKB-SubCell"/>
</dbReference>
<reference evidence="11 12" key="1">
    <citation type="journal article" date="2024" name="Nat. Commun.">
        <title>Phylogenomics reveals the evolutionary origins of lichenization in chlorophyte algae.</title>
        <authorList>
            <person name="Puginier C."/>
            <person name="Libourel C."/>
            <person name="Otte J."/>
            <person name="Skaloud P."/>
            <person name="Haon M."/>
            <person name="Grisel S."/>
            <person name="Petersen M."/>
            <person name="Berrin J.G."/>
            <person name="Delaux P.M."/>
            <person name="Dal Grande F."/>
            <person name="Keller J."/>
        </authorList>
    </citation>
    <scope>NUCLEOTIDE SEQUENCE [LARGE SCALE GENOMIC DNA]</scope>
    <source>
        <strain evidence="11 12">SAG 2145</strain>
    </source>
</reference>
<evidence type="ECO:0000256" key="2">
    <source>
        <dbReference type="ARBA" id="ARBA00005712"/>
    </source>
</evidence>